<dbReference type="PROSITE" id="PS50110">
    <property type="entry name" value="RESPONSE_REGULATORY"/>
    <property type="match status" value="1"/>
</dbReference>
<evidence type="ECO:0000313" key="4">
    <source>
        <dbReference type="EMBL" id="GGF86368.1"/>
    </source>
</evidence>
<evidence type="ECO:0000256" key="1">
    <source>
        <dbReference type="ARBA" id="ARBA00022553"/>
    </source>
</evidence>
<comment type="caution">
    <text evidence="4">The sequence shown here is derived from an EMBL/GenBank/DDBJ whole genome shotgun (WGS) entry which is preliminary data.</text>
</comment>
<evidence type="ECO:0000256" key="2">
    <source>
        <dbReference type="PROSITE-ProRule" id="PRU00169"/>
    </source>
</evidence>
<dbReference type="Proteomes" id="UP000606044">
    <property type="component" value="Unassembled WGS sequence"/>
</dbReference>
<dbReference type="Pfam" id="PF00072">
    <property type="entry name" value="Response_reg"/>
    <property type="match status" value="1"/>
</dbReference>
<proteinExistence type="predicted"/>
<keyword evidence="1 2" id="KW-0597">Phosphoprotein</keyword>
<dbReference type="GO" id="GO:0000160">
    <property type="term" value="P:phosphorelay signal transduction system"/>
    <property type="evidence" value="ECO:0007669"/>
    <property type="project" value="InterPro"/>
</dbReference>
<dbReference type="EMBL" id="BMCT01000011">
    <property type="protein sequence ID" value="GGF86368.1"/>
    <property type="molecule type" value="Genomic_DNA"/>
</dbReference>
<name>A0A917FI21_9HYPH</name>
<dbReference type="PANTHER" id="PTHR44591">
    <property type="entry name" value="STRESS RESPONSE REGULATOR PROTEIN 1"/>
    <property type="match status" value="1"/>
</dbReference>
<dbReference type="SMART" id="SM00448">
    <property type="entry name" value="REC"/>
    <property type="match status" value="1"/>
</dbReference>
<dbReference type="PANTHER" id="PTHR44591:SF21">
    <property type="entry name" value="TWO-COMPONENT RESPONSE REGULATOR"/>
    <property type="match status" value="1"/>
</dbReference>
<feature type="domain" description="Response regulatory" evidence="3">
    <location>
        <begin position="16"/>
        <end position="127"/>
    </location>
</feature>
<dbReference type="InterPro" id="IPR011006">
    <property type="entry name" value="CheY-like_superfamily"/>
</dbReference>
<reference evidence="4" key="2">
    <citation type="submission" date="2020-09" db="EMBL/GenBank/DDBJ databases">
        <authorList>
            <person name="Sun Q."/>
            <person name="Sedlacek I."/>
        </authorList>
    </citation>
    <scope>NUCLEOTIDE SEQUENCE</scope>
    <source>
        <strain evidence="4">CCM 7897</strain>
    </source>
</reference>
<organism evidence="4 5">
    <name type="scientific">Azorhizobium oxalatiphilum</name>
    <dbReference type="NCBI Taxonomy" id="980631"/>
    <lineage>
        <taxon>Bacteria</taxon>
        <taxon>Pseudomonadati</taxon>
        <taxon>Pseudomonadota</taxon>
        <taxon>Alphaproteobacteria</taxon>
        <taxon>Hyphomicrobiales</taxon>
        <taxon>Xanthobacteraceae</taxon>
        <taxon>Azorhizobium</taxon>
    </lineage>
</organism>
<protein>
    <recommendedName>
        <fullName evidence="3">Response regulatory domain-containing protein</fullName>
    </recommendedName>
</protein>
<accession>A0A917FI21</accession>
<feature type="modified residue" description="4-aspartylphosphate" evidence="2">
    <location>
        <position position="66"/>
    </location>
</feature>
<keyword evidence="5" id="KW-1185">Reference proteome</keyword>
<reference evidence="4" key="1">
    <citation type="journal article" date="2014" name="Int. J. Syst. Evol. Microbiol.">
        <title>Complete genome sequence of Corynebacterium casei LMG S-19264T (=DSM 44701T), isolated from a smear-ripened cheese.</title>
        <authorList>
            <consortium name="US DOE Joint Genome Institute (JGI-PGF)"/>
            <person name="Walter F."/>
            <person name="Albersmeier A."/>
            <person name="Kalinowski J."/>
            <person name="Ruckert C."/>
        </authorList>
    </citation>
    <scope>NUCLEOTIDE SEQUENCE</scope>
    <source>
        <strain evidence="4">CCM 7897</strain>
    </source>
</reference>
<gene>
    <name evidence="4" type="ORF">GCM10007301_52800</name>
</gene>
<dbReference type="InterPro" id="IPR050595">
    <property type="entry name" value="Bact_response_regulator"/>
</dbReference>
<dbReference type="SUPFAM" id="SSF52172">
    <property type="entry name" value="CheY-like"/>
    <property type="match status" value="1"/>
</dbReference>
<evidence type="ECO:0000313" key="5">
    <source>
        <dbReference type="Proteomes" id="UP000606044"/>
    </source>
</evidence>
<dbReference type="Gene3D" id="3.40.50.2300">
    <property type="match status" value="1"/>
</dbReference>
<evidence type="ECO:0000259" key="3">
    <source>
        <dbReference type="PROSITE" id="PS50110"/>
    </source>
</evidence>
<dbReference type="AlphaFoldDB" id="A0A917FI21"/>
<dbReference type="RefSeq" id="WP_188583862.1">
    <property type="nucleotide sequence ID" value="NZ_BMCT01000011.1"/>
</dbReference>
<dbReference type="InterPro" id="IPR001789">
    <property type="entry name" value="Sig_transdc_resp-reg_receiver"/>
</dbReference>
<sequence>MASAAYRPDLSDASPTVLVAEDDAFLRLMIADALRDAGITVIEAATADEAFTALAAGLVVHAVFTDVRMPGSMDGVELRRRLGAHWPDLPVVVTSGDLDPTVAAQLPDFVAKPYDLETVVVLILDRLRG</sequence>